<dbReference type="Proteomes" id="UP000192596">
    <property type="component" value="Unassembled WGS sequence"/>
</dbReference>
<evidence type="ECO:0000313" key="1">
    <source>
        <dbReference type="EMBL" id="OQO14104.1"/>
    </source>
</evidence>
<accession>A0A1V8TS23</accession>
<evidence type="ECO:0000313" key="2">
    <source>
        <dbReference type="Proteomes" id="UP000192596"/>
    </source>
</evidence>
<dbReference type="AlphaFoldDB" id="A0A1V8TS23"/>
<dbReference type="InterPro" id="IPR011057">
    <property type="entry name" value="Mss4-like_sf"/>
</dbReference>
<organism evidence="1 2">
    <name type="scientific">Cryoendolithus antarcticus</name>
    <dbReference type="NCBI Taxonomy" id="1507870"/>
    <lineage>
        <taxon>Eukaryota</taxon>
        <taxon>Fungi</taxon>
        <taxon>Dikarya</taxon>
        <taxon>Ascomycota</taxon>
        <taxon>Pezizomycotina</taxon>
        <taxon>Dothideomycetes</taxon>
        <taxon>Dothideomycetidae</taxon>
        <taxon>Cladosporiales</taxon>
        <taxon>Cladosporiaceae</taxon>
        <taxon>Cryoendolithus</taxon>
    </lineage>
</organism>
<name>A0A1V8TS23_9PEZI</name>
<dbReference type="Gene3D" id="2.170.150.70">
    <property type="match status" value="1"/>
</dbReference>
<dbReference type="EMBL" id="NAJO01000002">
    <property type="protein sequence ID" value="OQO14104.1"/>
    <property type="molecule type" value="Genomic_DNA"/>
</dbReference>
<protein>
    <recommendedName>
        <fullName evidence="3">CENP-V/GFA domain-containing protein</fullName>
    </recommendedName>
</protein>
<keyword evidence="2" id="KW-1185">Reference proteome</keyword>
<dbReference type="OrthoDB" id="2993351at2759"/>
<sequence>MCIPLGEPTICRRYGAAWAYYEPKTVKITVKDGSPTKAYVWGDKESEFHFCSVCGCDMYWKSIAESNMMGVNTRMMDPDELHTVTRKIDYEVLSTCLKAGAEAHPQDKAQY</sequence>
<gene>
    <name evidence="1" type="ORF">B0A48_00980</name>
</gene>
<evidence type="ECO:0008006" key="3">
    <source>
        <dbReference type="Google" id="ProtNLM"/>
    </source>
</evidence>
<proteinExistence type="predicted"/>
<dbReference type="InParanoid" id="A0A1V8TS23"/>
<comment type="caution">
    <text evidence="1">The sequence shown here is derived from an EMBL/GenBank/DDBJ whole genome shotgun (WGS) entry which is preliminary data.</text>
</comment>
<dbReference type="SUPFAM" id="SSF51316">
    <property type="entry name" value="Mss4-like"/>
    <property type="match status" value="1"/>
</dbReference>
<reference evidence="2" key="1">
    <citation type="submission" date="2017-03" db="EMBL/GenBank/DDBJ databases">
        <title>Genomes of endolithic fungi from Antarctica.</title>
        <authorList>
            <person name="Coleine C."/>
            <person name="Masonjones S."/>
            <person name="Stajich J.E."/>
        </authorList>
    </citation>
    <scope>NUCLEOTIDE SEQUENCE [LARGE SCALE GENOMIC DNA]</scope>
    <source>
        <strain evidence="2">CCFEE 5527</strain>
    </source>
</reference>